<keyword evidence="3 6" id="KW-0717">Septation</keyword>
<evidence type="ECO:0000256" key="5">
    <source>
        <dbReference type="ARBA" id="ARBA00046874"/>
    </source>
</evidence>
<dbReference type="GO" id="GO:0000917">
    <property type="term" value="P:division septum assembly"/>
    <property type="evidence" value="ECO:0007669"/>
    <property type="project" value="UniProtKB-KW"/>
</dbReference>
<keyword evidence="2 6" id="KW-0132">Cell division</keyword>
<dbReference type="PANTHER" id="PTHR34108">
    <property type="entry name" value="SEPTUM SITE-DETERMINING PROTEIN MINC"/>
    <property type="match status" value="1"/>
</dbReference>
<comment type="caution">
    <text evidence="9">The sequence shown here is derived from an EMBL/GenBank/DDBJ whole genome shotgun (WGS) entry which is preliminary data.</text>
</comment>
<protein>
    <recommendedName>
        <fullName evidence="6">Probable septum site-determining protein MinC</fullName>
    </recommendedName>
</protein>
<dbReference type="Pfam" id="PF03775">
    <property type="entry name" value="MinC_C"/>
    <property type="match status" value="1"/>
</dbReference>
<dbReference type="EMBL" id="JAHLFQ010000022">
    <property type="protein sequence ID" value="MBU3803376.1"/>
    <property type="molecule type" value="Genomic_DNA"/>
</dbReference>
<name>A0A9E2KB75_9FIRM</name>
<reference evidence="9" key="2">
    <citation type="submission" date="2021-04" db="EMBL/GenBank/DDBJ databases">
        <authorList>
            <person name="Gilroy R."/>
        </authorList>
    </citation>
    <scope>NUCLEOTIDE SEQUENCE</scope>
    <source>
        <strain evidence="9">B5-657</strain>
    </source>
</reference>
<evidence type="ECO:0000256" key="1">
    <source>
        <dbReference type="ARBA" id="ARBA00006291"/>
    </source>
</evidence>
<dbReference type="InterPro" id="IPR055219">
    <property type="entry name" value="MinC_N_1"/>
</dbReference>
<comment type="similarity">
    <text evidence="1 6">Belongs to the MinC family.</text>
</comment>
<dbReference type="InterPro" id="IPR013033">
    <property type="entry name" value="MinC"/>
</dbReference>
<dbReference type="GO" id="GO:0000902">
    <property type="term" value="P:cell morphogenesis"/>
    <property type="evidence" value="ECO:0007669"/>
    <property type="project" value="InterPro"/>
</dbReference>
<reference evidence="9" key="1">
    <citation type="journal article" date="2021" name="PeerJ">
        <title>Extensive microbial diversity within the chicken gut microbiome revealed by metagenomics and culture.</title>
        <authorList>
            <person name="Gilroy R."/>
            <person name="Ravi A."/>
            <person name="Getino M."/>
            <person name="Pursley I."/>
            <person name="Horton D.L."/>
            <person name="Alikhan N.F."/>
            <person name="Baker D."/>
            <person name="Gharbi K."/>
            <person name="Hall N."/>
            <person name="Watson M."/>
            <person name="Adriaenssens E.M."/>
            <person name="Foster-Nyarko E."/>
            <person name="Jarju S."/>
            <person name="Secka A."/>
            <person name="Antonio M."/>
            <person name="Oren A."/>
            <person name="Chaudhuri R.R."/>
            <person name="La Ragione R."/>
            <person name="Hildebrand F."/>
            <person name="Pallen M.J."/>
        </authorList>
    </citation>
    <scope>NUCLEOTIDE SEQUENCE</scope>
    <source>
        <strain evidence="9">B5-657</strain>
    </source>
</reference>
<evidence type="ECO:0000313" key="10">
    <source>
        <dbReference type="Proteomes" id="UP000824229"/>
    </source>
</evidence>
<evidence type="ECO:0000256" key="4">
    <source>
        <dbReference type="ARBA" id="ARBA00023306"/>
    </source>
</evidence>
<sequence>MGEGNLVVFKGNADGITVILDEKANFDDVIGHFKQKLNESKAFFKGSKVGIRFKGRTLSLDEQEVLMDILRHQNIINISFVHPFENESIAYDEQMLWVKNELESLNGSLTHFYYGIIRSGMELEYPGNIVIFGDVNPGGVIKAGGHVIIFGMMKGKIHAGLDGRVKNPFIISRGMTPIQIGIRNVIAPCPKDEKSDTDTLKIAYLLDERIYVDVLDTKSVNHMLLANDKRG</sequence>
<dbReference type="GO" id="GO:1901891">
    <property type="term" value="P:regulation of cell septum assembly"/>
    <property type="evidence" value="ECO:0007669"/>
    <property type="project" value="InterPro"/>
</dbReference>
<comment type="function">
    <text evidence="6">Cell division inhibitor that blocks the formation of polar Z ring septums. Rapidly oscillates between the poles of the cell to destabilize FtsZ filaments that have formed before they mature into polar Z rings. Prevents FtsZ polymerization.</text>
</comment>
<dbReference type="Gene3D" id="3.30.160.540">
    <property type="match status" value="1"/>
</dbReference>
<keyword evidence="4 6" id="KW-0131">Cell cycle</keyword>
<dbReference type="Proteomes" id="UP000824229">
    <property type="component" value="Unassembled WGS sequence"/>
</dbReference>
<dbReference type="PANTHER" id="PTHR34108:SF1">
    <property type="entry name" value="SEPTUM SITE-DETERMINING PROTEIN MINC"/>
    <property type="match status" value="1"/>
</dbReference>
<dbReference type="Gene3D" id="2.160.20.70">
    <property type="match status" value="1"/>
</dbReference>
<evidence type="ECO:0000256" key="2">
    <source>
        <dbReference type="ARBA" id="ARBA00022618"/>
    </source>
</evidence>
<dbReference type="Pfam" id="PF22642">
    <property type="entry name" value="MinC_N_1"/>
    <property type="match status" value="1"/>
</dbReference>
<feature type="domain" description="Septum site-determining protein MinC N-terminal" evidence="8">
    <location>
        <begin position="7"/>
        <end position="78"/>
    </location>
</feature>
<evidence type="ECO:0000259" key="8">
    <source>
        <dbReference type="Pfam" id="PF22642"/>
    </source>
</evidence>
<proteinExistence type="inferred from homology"/>
<dbReference type="InterPro" id="IPR016098">
    <property type="entry name" value="CAP/MinC_C"/>
</dbReference>
<dbReference type="InterPro" id="IPR036145">
    <property type="entry name" value="MinC_C_sf"/>
</dbReference>
<dbReference type="SUPFAM" id="SSF63848">
    <property type="entry name" value="Cell-division inhibitor MinC, C-terminal domain"/>
    <property type="match status" value="1"/>
</dbReference>
<evidence type="ECO:0000313" key="9">
    <source>
        <dbReference type="EMBL" id="MBU3803376.1"/>
    </source>
</evidence>
<gene>
    <name evidence="6" type="primary">minC</name>
    <name evidence="9" type="ORF">H9872_01265</name>
</gene>
<comment type="subunit">
    <text evidence="5 6">Interacts with MinD and FtsZ.</text>
</comment>
<accession>A0A9E2KB75</accession>
<evidence type="ECO:0000256" key="6">
    <source>
        <dbReference type="HAMAP-Rule" id="MF_00267"/>
    </source>
</evidence>
<evidence type="ECO:0000256" key="3">
    <source>
        <dbReference type="ARBA" id="ARBA00023210"/>
    </source>
</evidence>
<dbReference type="InterPro" id="IPR005526">
    <property type="entry name" value="Septum_form_inhib_MinC_C"/>
</dbReference>
<evidence type="ECO:0000259" key="7">
    <source>
        <dbReference type="Pfam" id="PF03775"/>
    </source>
</evidence>
<dbReference type="AlphaFoldDB" id="A0A9E2KB75"/>
<organism evidence="9 10">
    <name type="scientific">Candidatus Cellulosilyticum pullistercoris</name>
    <dbReference type="NCBI Taxonomy" id="2838521"/>
    <lineage>
        <taxon>Bacteria</taxon>
        <taxon>Bacillati</taxon>
        <taxon>Bacillota</taxon>
        <taxon>Clostridia</taxon>
        <taxon>Lachnospirales</taxon>
        <taxon>Cellulosilyticaceae</taxon>
        <taxon>Cellulosilyticum</taxon>
    </lineage>
</organism>
<feature type="domain" description="Septum formation inhibitor MinC C-terminal" evidence="7">
    <location>
        <begin position="115"/>
        <end position="211"/>
    </location>
</feature>
<dbReference type="HAMAP" id="MF_00267">
    <property type="entry name" value="MinC"/>
    <property type="match status" value="1"/>
</dbReference>